<keyword evidence="1" id="KW-0433">Leucine-rich repeat</keyword>
<dbReference type="PANTHER" id="PTHR45752">
    <property type="entry name" value="LEUCINE-RICH REPEAT-CONTAINING"/>
    <property type="match status" value="1"/>
</dbReference>
<dbReference type="InterPro" id="IPR050715">
    <property type="entry name" value="LRR-SigEffector_domain"/>
</dbReference>
<dbReference type="Pfam" id="PF07725">
    <property type="entry name" value="LRR_3"/>
    <property type="match status" value="1"/>
</dbReference>
<dbReference type="InterPro" id="IPR003591">
    <property type="entry name" value="Leu-rich_rpt_typical-subtyp"/>
</dbReference>
<dbReference type="Gene3D" id="3.80.10.10">
    <property type="entry name" value="Ribonuclease Inhibitor"/>
    <property type="match status" value="3"/>
</dbReference>
<dbReference type="EMBL" id="KI535751">
    <property type="protein sequence ID" value="ESR63258.1"/>
    <property type="molecule type" value="Genomic_DNA"/>
</dbReference>
<dbReference type="Gramene" id="ESR63258">
    <property type="protein sequence ID" value="ESR63258"/>
    <property type="gene ID" value="CICLE_v10013959mg"/>
</dbReference>
<dbReference type="InterPro" id="IPR032675">
    <property type="entry name" value="LRR_dom_sf"/>
</dbReference>
<dbReference type="Pfam" id="PF23598">
    <property type="entry name" value="LRR_14"/>
    <property type="match status" value="2"/>
</dbReference>
<sequence>GTDAIEGIFLDLSKIKVLHLGPRAFANMSNPRLLKLYMPEHDGIPIMSTKVYLDQGLEYLPEELRYLHWYEYPLKSLPLDFEPENLVALNLPYSKVKQIWDGKKDASKLNYIDLHHSNKLIRIPEPSEIPNLEKINLWNCTNFAYIPQYIQNFSNLGTLCLSGCESLRCFSSNIHFASSIKIDFSFCVNLTELPQILGNIKELNLRKTAIGEVPLSIERLTSLEVLDVSHCTRLKRLSTSICKLKSLCRLELQHCSELESFPEILEEMECLEYINLSWTPIKERHLQLNALDGLQLYCQLPSSAADLNEFKSVAFSGCKNLVLPLLLPVLSSVRSLDLRDCGITKIPKEIGSLSSVEVLDLSGNKFESLPASVKQLSQLKCLYLRNCNMLQSIPELPLRLERLDARNCKRL</sequence>
<keyword evidence="5" id="KW-1185">Reference proteome</keyword>
<reference evidence="4 5" key="1">
    <citation type="submission" date="2013-10" db="EMBL/GenBank/DDBJ databases">
        <authorList>
            <consortium name="International Citrus Genome Consortium"/>
            <person name="Jenkins J."/>
            <person name="Schmutz J."/>
            <person name="Prochnik S."/>
            <person name="Rokhsar D."/>
            <person name="Gmitter F."/>
            <person name="Ollitrault P."/>
            <person name="Machado M."/>
            <person name="Talon M."/>
            <person name="Wincker P."/>
            <person name="Jaillon O."/>
            <person name="Morgante M."/>
        </authorList>
    </citation>
    <scope>NUCLEOTIDE SEQUENCE</scope>
    <source>
        <strain evidence="5">cv. Clemenules</strain>
    </source>
</reference>
<dbReference type="SUPFAM" id="SSF52047">
    <property type="entry name" value="RNI-like"/>
    <property type="match status" value="1"/>
</dbReference>
<evidence type="ECO:0000256" key="1">
    <source>
        <dbReference type="ARBA" id="ARBA00022614"/>
    </source>
</evidence>
<evidence type="ECO:0000256" key="2">
    <source>
        <dbReference type="ARBA" id="ARBA00022737"/>
    </source>
</evidence>
<dbReference type="SMART" id="SM00369">
    <property type="entry name" value="LRR_TYP"/>
    <property type="match status" value="3"/>
</dbReference>
<dbReference type="AlphaFoldDB" id="V4TRU9"/>
<organism evidence="4 5">
    <name type="scientific">Citrus clementina</name>
    <name type="common">Clementine</name>
    <name type="synonym">Citrus deliciosa x Citrus sinensis</name>
    <dbReference type="NCBI Taxonomy" id="85681"/>
    <lineage>
        <taxon>Eukaryota</taxon>
        <taxon>Viridiplantae</taxon>
        <taxon>Streptophyta</taxon>
        <taxon>Embryophyta</taxon>
        <taxon>Tracheophyta</taxon>
        <taxon>Spermatophyta</taxon>
        <taxon>Magnoliopsida</taxon>
        <taxon>eudicotyledons</taxon>
        <taxon>Gunneridae</taxon>
        <taxon>Pentapetalae</taxon>
        <taxon>rosids</taxon>
        <taxon>malvids</taxon>
        <taxon>Sapindales</taxon>
        <taxon>Rutaceae</taxon>
        <taxon>Aurantioideae</taxon>
        <taxon>Citrus</taxon>
    </lineage>
</organism>
<evidence type="ECO:0000313" key="5">
    <source>
        <dbReference type="Proteomes" id="UP000030687"/>
    </source>
</evidence>
<accession>V4TRU9</accession>
<feature type="non-terminal residue" evidence="4">
    <location>
        <position position="1"/>
    </location>
</feature>
<gene>
    <name evidence="4" type="ORF">CICLE_v10013959mg</name>
</gene>
<proteinExistence type="predicted"/>
<dbReference type="eggNOG" id="ENOG502SI7S">
    <property type="taxonomic scope" value="Eukaryota"/>
</dbReference>
<dbReference type="Proteomes" id="UP000030687">
    <property type="component" value="Unassembled WGS sequence"/>
</dbReference>
<dbReference type="STRING" id="85681.V4TRU9"/>
<name>V4TRU9_CITCL</name>
<dbReference type="OMA" id="HAARKIC"/>
<keyword evidence="2" id="KW-0677">Repeat</keyword>
<dbReference type="PANTHER" id="PTHR45752:SF194">
    <property type="entry name" value="NB-ARC DOMAIN-CONTAINING PROTEIN"/>
    <property type="match status" value="1"/>
</dbReference>
<evidence type="ECO:0000259" key="3">
    <source>
        <dbReference type="Pfam" id="PF23598"/>
    </source>
</evidence>
<feature type="domain" description="Disease resistance R13L4/SHOC-2-like LRR" evidence="3">
    <location>
        <begin position="199"/>
        <end position="279"/>
    </location>
</feature>
<dbReference type="KEGG" id="cic:CICLE_v10013959mg"/>
<protein>
    <recommendedName>
        <fullName evidence="3">Disease resistance R13L4/SHOC-2-like LRR domain-containing protein</fullName>
    </recommendedName>
</protein>
<evidence type="ECO:0000313" key="4">
    <source>
        <dbReference type="EMBL" id="ESR63258.1"/>
    </source>
</evidence>
<dbReference type="InParanoid" id="V4TRU9"/>
<dbReference type="InterPro" id="IPR011713">
    <property type="entry name" value="Leu-rich_rpt_3"/>
</dbReference>
<feature type="domain" description="Disease resistance R13L4/SHOC-2-like LRR" evidence="3">
    <location>
        <begin position="330"/>
        <end position="393"/>
    </location>
</feature>
<dbReference type="InterPro" id="IPR055414">
    <property type="entry name" value="LRR_R13L4/SHOC2-like"/>
</dbReference>